<proteinExistence type="predicted"/>
<evidence type="ECO:0000313" key="1">
    <source>
        <dbReference type="EMBL" id="QDL57040.1"/>
    </source>
</evidence>
<sequence length="52" mass="6255">MRQHRPRFLSTNVLVTRVLFLAMRQHRPRFSSTNVLVTRVLFLAMFKINIQI</sequence>
<accession>A0AAE6LC84</accession>
<name>A0AAE6LC84_9ABAC</name>
<reference evidence="1" key="1">
    <citation type="journal article" date="2019" name="Viruses">
        <title>A Nymphalid-Infecting Group I Alphabaculovirus Isolated from the Major Passion Fruit Caterpillar Pest Dione juno juno (Lepidoptera: Nymphalidae).</title>
        <authorList>
            <person name="Ribeiro B.M."/>
            <person name="Dos Santos E.R."/>
            <person name="Trentin L.B."/>
            <person name="da Silva L.A."/>
            <person name="de Melo F.L."/>
            <person name="Kitajima E.W."/>
            <person name="Ardisson-Araujo D.M.P."/>
        </authorList>
    </citation>
    <scope>NUCLEOTIDE SEQUENCE</scope>
    <source>
        <strain evidence="1">Araguari-MG</strain>
    </source>
</reference>
<protein>
    <submittedName>
        <fullName evidence="1">Uncharacterized protein</fullName>
    </submittedName>
</protein>
<keyword evidence="2" id="KW-1185">Reference proteome</keyword>
<gene>
    <name evidence="1" type="ORF">DijuNPV-ORF-75</name>
</gene>
<evidence type="ECO:0000313" key="2">
    <source>
        <dbReference type="Proteomes" id="UP000831804"/>
    </source>
</evidence>
<dbReference type="Proteomes" id="UP000831804">
    <property type="component" value="Segment"/>
</dbReference>
<dbReference type="EMBL" id="MK558262">
    <property type="protein sequence ID" value="QDL57040.1"/>
    <property type="molecule type" value="Genomic_DNA"/>
</dbReference>
<organism evidence="1 2">
    <name type="scientific">Dione juno nucleopolyhedrovirus</name>
    <dbReference type="NCBI Taxonomy" id="2594175"/>
    <lineage>
        <taxon>Viruses</taxon>
        <taxon>Viruses incertae sedis</taxon>
        <taxon>Naldaviricetes</taxon>
        <taxon>Lefavirales</taxon>
        <taxon>Baculoviridae</taxon>
        <taxon>Alphabaculovirus</taxon>
        <taxon>Alphabaculovirus dijunonis</taxon>
    </lineage>
</organism>